<organism evidence="3 4">
    <name type="scientific">Paludibaculum fermentans</name>
    <dbReference type="NCBI Taxonomy" id="1473598"/>
    <lineage>
        <taxon>Bacteria</taxon>
        <taxon>Pseudomonadati</taxon>
        <taxon>Acidobacteriota</taxon>
        <taxon>Terriglobia</taxon>
        <taxon>Bryobacterales</taxon>
        <taxon>Bryobacteraceae</taxon>
        <taxon>Paludibaculum</taxon>
    </lineage>
</organism>
<dbReference type="GO" id="GO:0016757">
    <property type="term" value="F:glycosyltransferase activity"/>
    <property type="evidence" value="ECO:0007669"/>
    <property type="project" value="InterPro"/>
</dbReference>
<evidence type="ECO:0000313" key="3">
    <source>
        <dbReference type="EMBL" id="QOY85212.1"/>
    </source>
</evidence>
<evidence type="ECO:0000259" key="2">
    <source>
        <dbReference type="Pfam" id="PF13579"/>
    </source>
</evidence>
<evidence type="ECO:0000259" key="1">
    <source>
        <dbReference type="Pfam" id="PF00534"/>
    </source>
</evidence>
<protein>
    <submittedName>
        <fullName evidence="3">Glycosyltransferase</fullName>
    </submittedName>
</protein>
<evidence type="ECO:0000313" key="4">
    <source>
        <dbReference type="Proteomes" id="UP000593892"/>
    </source>
</evidence>
<dbReference type="KEGG" id="pfer:IRI77_20465"/>
<dbReference type="Pfam" id="PF13579">
    <property type="entry name" value="Glyco_trans_4_4"/>
    <property type="match status" value="1"/>
</dbReference>
<keyword evidence="3" id="KW-0808">Transferase</keyword>
<dbReference type="PANTHER" id="PTHR45947:SF13">
    <property type="entry name" value="TRANSFERASE"/>
    <property type="match status" value="1"/>
</dbReference>
<dbReference type="InterPro" id="IPR028098">
    <property type="entry name" value="Glyco_trans_4-like_N"/>
</dbReference>
<feature type="domain" description="Glycosyl transferase family 1" evidence="1">
    <location>
        <begin position="208"/>
        <end position="361"/>
    </location>
</feature>
<name>A0A7S7NKE8_PALFE</name>
<dbReference type="Proteomes" id="UP000593892">
    <property type="component" value="Chromosome"/>
</dbReference>
<accession>A0A7S7NKE8</accession>
<dbReference type="EMBL" id="CP063849">
    <property type="protein sequence ID" value="QOY85212.1"/>
    <property type="molecule type" value="Genomic_DNA"/>
</dbReference>
<dbReference type="PANTHER" id="PTHR45947">
    <property type="entry name" value="SULFOQUINOVOSYL TRANSFERASE SQD2"/>
    <property type="match status" value="1"/>
</dbReference>
<dbReference type="RefSeq" id="WP_194446882.1">
    <property type="nucleotide sequence ID" value="NZ_CP063849.1"/>
</dbReference>
<dbReference type="InterPro" id="IPR001296">
    <property type="entry name" value="Glyco_trans_1"/>
</dbReference>
<dbReference type="AlphaFoldDB" id="A0A7S7NKE8"/>
<feature type="domain" description="Glycosyltransferase subfamily 4-like N-terminal" evidence="2">
    <location>
        <begin position="62"/>
        <end position="196"/>
    </location>
</feature>
<dbReference type="SUPFAM" id="SSF53756">
    <property type="entry name" value="UDP-Glycosyltransferase/glycogen phosphorylase"/>
    <property type="match status" value="1"/>
</dbReference>
<dbReference type="InterPro" id="IPR050194">
    <property type="entry name" value="Glycosyltransferase_grp1"/>
</dbReference>
<dbReference type="Gene3D" id="3.40.50.2000">
    <property type="entry name" value="Glycogen Phosphorylase B"/>
    <property type="match status" value="2"/>
</dbReference>
<reference evidence="3 4" key="1">
    <citation type="submission" date="2020-10" db="EMBL/GenBank/DDBJ databases">
        <title>Complete genome sequence of Paludibaculum fermentans P105T, a facultatively anaerobic acidobacterium capable of dissimilatory Fe(III) reduction.</title>
        <authorList>
            <person name="Dedysh S.N."/>
            <person name="Beletsky A.V."/>
            <person name="Kulichevskaya I.S."/>
            <person name="Mardanov A.V."/>
            <person name="Ravin N.V."/>
        </authorList>
    </citation>
    <scope>NUCLEOTIDE SEQUENCE [LARGE SCALE GENOMIC DNA]</scope>
    <source>
        <strain evidence="3 4">P105</strain>
    </source>
</reference>
<dbReference type="Pfam" id="PF00534">
    <property type="entry name" value="Glycos_transf_1"/>
    <property type="match status" value="1"/>
</dbReference>
<keyword evidence="4" id="KW-1185">Reference proteome</keyword>
<sequence length="395" mass="43984">MRILLAHSFYRARGGEDVVFEAETHLLQHHGHQVFCLATQNKDFEILGTAGRLSSMIWNRGIYQQTRQLVEANRIEVVHVHNTFPAMSPSIIRAAKSKGAAVVQTLHNYRIFCPAATFLRNGIKCEECLDSPMMWPAIRHRCYQQSTAATAAIAAVYALHRAAGTWQKQVDRFIALSDWMKTRVVAAGLPAAKVAVKRHFVENASPNLDRQRAGALFVGRLTEEKGLRILLDAWDRLPSPPPLTIVGEGPIAAELQSTYSGRAEIRWTGQLGRHEILRLMEEAECLVVPSILDEPFGLVVIEAYSAGLPVIASRVGTLPELVLENQTGFLCSPGDPVQLAASITRMFSDSTPRKDFQQSARAAYEGRYQPETNHQLLMDIYHDALEGQRSRRVAI</sequence>
<proteinExistence type="predicted"/>
<gene>
    <name evidence="3" type="ORF">IRI77_20465</name>
</gene>